<dbReference type="Pfam" id="PF08798">
    <property type="entry name" value="CRISPR_assoc"/>
    <property type="match status" value="1"/>
</dbReference>
<reference evidence="1 2" key="2">
    <citation type="submission" date="2008-10" db="EMBL/GenBank/DDBJ databases">
        <authorList>
            <person name="Fulton L."/>
            <person name="Clifton S."/>
            <person name="Fulton B."/>
            <person name="Xu J."/>
            <person name="Minx P."/>
            <person name="Pepin K.H."/>
            <person name="Johnson M."/>
            <person name="Bhonagiri V."/>
            <person name="Nash W.E."/>
            <person name="Mardis E.R."/>
            <person name="Wilson R.K."/>
        </authorList>
    </citation>
    <scope>NUCLEOTIDE SEQUENCE [LARGE SCALE GENOMIC DNA]</scope>
    <source>
        <strain evidence="1 2">DSM 16992</strain>
    </source>
</reference>
<dbReference type="NCBIfam" id="TIGR01907">
    <property type="entry name" value="casE_Cse3"/>
    <property type="match status" value="1"/>
</dbReference>
<evidence type="ECO:0000313" key="2">
    <source>
        <dbReference type="Proteomes" id="UP000003882"/>
    </source>
</evidence>
<protein>
    <submittedName>
        <fullName evidence="1">CRISPR system CASCADE complex protein CasE</fullName>
    </submittedName>
</protein>
<dbReference type="Proteomes" id="UP000003882">
    <property type="component" value="Unassembled WGS sequence"/>
</dbReference>
<organism evidence="1 2">
    <name type="scientific">Bifidobacterium catenulatum DSM 16992 = JCM 1194 = LMG 11043</name>
    <dbReference type="NCBI Taxonomy" id="566552"/>
    <lineage>
        <taxon>Bacteria</taxon>
        <taxon>Bacillati</taxon>
        <taxon>Actinomycetota</taxon>
        <taxon>Actinomycetes</taxon>
        <taxon>Bifidobacteriales</taxon>
        <taxon>Bifidobacteriaceae</taxon>
        <taxon>Bifidobacterium</taxon>
    </lineage>
</organism>
<accession>B6XT65</accession>
<reference evidence="1 2" key="1">
    <citation type="submission" date="2008-10" db="EMBL/GenBank/DDBJ databases">
        <title>Draft genome sequence of Bifidobacterium catenulatum (DSM 16992).</title>
        <authorList>
            <person name="Sudarsanam P."/>
            <person name="Ley R."/>
            <person name="Guruge J."/>
            <person name="Turnbaugh P.J."/>
            <person name="Mahowald M."/>
            <person name="Liep D."/>
            <person name="Gordon J."/>
        </authorList>
    </citation>
    <scope>NUCLEOTIDE SEQUENCE [LARGE SCALE GENOMIC DNA]</scope>
    <source>
        <strain evidence="1 2">DSM 16992</strain>
    </source>
</reference>
<evidence type="ECO:0000313" key="1">
    <source>
        <dbReference type="EMBL" id="EEB22228.1"/>
    </source>
</evidence>
<name>B6XT65_9BIFI</name>
<dbReference type="eggNOG" id="ENOG5030BEK">
    <property type="taxonomic scope" value="Bacteria"/>
</dbReference>
<dbReference type="GeneID" id="45583171"/>
<dbReference type="SUPFAM" id="SSF117987">
    <property type="entry name" value="CRISPR-associated protein"/>
    <property type="match status" value="2"/>
</dbReference>
<dbReference type="EMBL" id="ABXY01000009">
    <property type="protein sequence ID" value="EEB22228.1"/>
    <property type="molecule type" value="Genomic_DNA"/>
</dbReference>
<gene>
    <name evidence="1" type="primary">casE</name>
    <name evidence="1" type="ORF">BIFCAT_00374</name>
</gene>
<dbReference type="Gene3D" id="3.30.70.1200">
    <property type="entry name" value="Crispr-associated protein, domain 1"/>
    <property type="match status" value="1"/>
</dbReference>
<dbReference type="RefSeq" id="WP_003834179.1">
    <property type="nucleotide sequence ID" value="NZ_ABXY01000009.1"/>
</dbReference>
<dbReference type="AlphaFoldDB" id="B6XT65"/>
<dbReference type="InterPro" id="IPR010179">
    <property type="entry name" value="CRISPR-assoc_prot_Cse3"/>
</dbReference>
<sequence length="233" mass="26515">MFISRIPLNKARYGARQLIGSPYKLHAAVECAFPPNAVRNNDEGRILWRLDTSVNDNAVWLYVVSPEKPDFMHIVEQAGWPTHVEWETKNYEPLLERIAKGQQWHFKLRANPARKAKEDKGRRHRSDGIVGKVQGHITVDQQLQWLIDRSASHGFTILNDQNDQPDVVVKERHKENFKRADATVTLVTAVFEGRLEVTDAELFRKALCQGIGRAKGFGCGLLTIAPDLNNKDE</sequence>
<dbReference type="SMART" id="SM01101">
    <property type="entry name" value="CRISPR_assoc"/>
    <property type="match status" value="1"/>
</dbReference>
<dbReference type="CDD" id="cd09727">
    <property type="entry name" value="Cas6_I-E"/>
    <property type="match status" value="1"/>
</dbReference>
<comment type="caution">
    <text evidence="1">The sequence shown here is derived from an EMBL/GenBank/DDBJ whole genome shotgun (WGS) entry which is preliminary data.</text>
</comment>
<proteinExistence type="predicted"/>
<dbReference type="Gene3D" id="3.30.70.1210">
    <property type="entry name" value="Crispr-associated protein, domain 2"/>
    <property type="match status" value="1"/>
</dbReference>